<name>C6BVN0_MARSD</name>
<accession>C6BVN0</accession>
<protein>
    <recommendedName>
        <fullName evidence="5">TPM domain-containing protein</fullName>
    </recommendedName>
</protein>
<evidence type="ECO:0008006" key="5">
    <source>
        <dbReference type="Google" id="ProtNLM"/>
    </source>
</evidence>
<dbReference type="Proteomes" id="UP000002601">
    <property type="component" value="Chromosome"/>
</dbReference>
<proteinExistence type="predicted"/>
<evidence type="ECO:0000256" key="1">
    <source>
        <dbReference type="SAM" id="MobiDB-lite"/>
    </source>
</evidence>
<dbReference type="RefSeq" id="WP_012765770.1">
    <property type="nucleotide sequence ID" value="NC_012881.1"/>
</dbReference>
<dbReference type="eggNOG" id="ENOG50347ZV">
    <property type="taxonomic scope" value="Bacteria"/>
</dbReference>
<dbReference type="KEGG" id="dsa:Desal_0174"/>
<sequence length="189" mass="21451">MALFIKPQGKTGTEKFFRMIGMLIILGLVVYAFWINNQSTLEKIQARNALWDQAKVLDKSERDFIQGFIRSMRAEFGVKARIQIILDPISAQEVDPKELLIVISPPTQDVGMHFPGLVRHALGNGFISELENKHFENHYSDDEWPASLMTCLSMIWERLVNVDSNQSVPKVYTDGNSSMPDPESSAHKE</sequence>
<dbReference type="OrthoDB" id="5471470at2"/>
<organism evidence="3 4">
    <name type="scientific">Maridesulfovibrio salexigens (strain ATCC 14822 / DSM 2638 / NCIMB 8403 / VKM B-1763)</name>
    <name type="common">Desulfovibrio salexigens</name>
    <dbReference type="NCBI Taxonomy" id="526222"/>
    <lineage>
        <taxon>Bacteria</taxon>
        <taxon>Pseudomonadati</taxon>
        <taxon>Thermodesulfobacteriota</taxon>
        <taxon>Desulfovibrionia</taxon>
        <taxon>Desulfovibrionales</taxon>
        <taxon>Desulfovibrionaceae</taxon>
        <taxon>Maridesulfovibrio</taxon>
    </lineage>
</organism>
<gene>
    <name evidence="3" type="ordered locus">Desal_0174</name>
</gene>
<feature type="region of interest" description="Disordered" evidence="1">
    <location>
        <begin position="170"/>
        <end position="189"/>
    </location>
</feature>
<feature type="compositionally biased region" description="Polar residues" evidence="1">
    <location>
        <begin position="170"/>
        <end position="179"/>
    </location>
</feature>
<feature type="transmembrane region" description="Helical" evidence="2">
    <location>
        <begin position="16"/>
        <end position="35"/>
    </location>
</feature>
<evidence type="ECO:0000256" key="2">
    <source>
        <dbReference type="SAM" id="Phobius"/>
    </source>
</evidence>
<dbReference type="HOGENOM" id="CLU_135507_0_0_7"/>
<keyword evidence="2" id="KW-0812">Transmembrane</keyword>
<dbReference type="STRING" id="526222.Desal_0174"/>
<evidence type="ECO:0000313" key="3">
    <source>
        <dbReference type="EMBL" id="ACS78244.1"/>
    </source>
</evidence>
<keyword evidence="2" id="KW-1133">Transmembrane helix</keyword>
<reference evidence="3 4" key="1">
    <citation type="submission" date="2009-06" db="EMBL/GenBank/DDBJ databases">
        <title>Complete sequence of Desulfovibrio salexigens DSM 2638.</title>
        <authorList>
            <consortium name="US DOE Joint Genome Institute"/>
            <person name="Lucas S."/>
            <person name="Copeland A."/>
            <person name="Lapidus A."/>
            <person name="Glavina del Rio T."/>
            <person name="Tice H."/>
            <person name="Bruce D."/>
            <person name="Goodwin L."/>
            <person name="Pitluck S."/>
            <person name="Munk A.C."/>
            <person name="Brettin T."/>
            <person name="Detter J.C."/>
            <person name="Han C."/>
            <person name="Tapia R."/>
            <person name="Larimer F."/>
            <person name="Land M."/>
            <person name="Hauser L."/>
            <person name="Kyrpides N."/>
            <person name="Anderson I."/>
            <person name="Wall J.D."/>
            <person name="Arkin A.P."/>
            <person name="Dehal P."/>
            <person name="Chivian D."/>
            <person name="Giles B."/>
            <person name="Hazen T.C."/>
        </authorList>
    </citation>
    <scope>NUCLEOTIDE SEQUENCE [LARGE SCALE GENOMIC DNA]</scope>
    <source>
        <strain evidence="4">ATCC 14822 / DSM 2638 / NCIMB 8403 / VKM B-1763</strain>
    </source>
</reference>
<dbReference type="EMBL" id="CP001649">
    <property type="protein sequence ID" value="ACS78244.1"/>
    <property type="molecule type" value="Genomic_DNA"/>
</dbReference>
<keyword evidence="2" id="KW-0472">Membrane</keyword>
<dbReference type="AlphaFoldDB" id="C6BVN0"/>
<evidence type="ECO:0000313" key="4">
    <source>
        <dbReference type="Proteomes" id="UP000002601"/>
    </source>
</evidence>
<keyword evidence="4" id="KW-1185">Reference proteome</keyword>